<dbReference type="InterPro" id="IPR011460">
    <property type="entry name" value="Lcl_C"/>
</dbReference>
<evidence type="ECO:0000313" key="3">
    <source>
        <dbReference type="EMBL" id="KHD08643.1"/>
    </source>
</evidence>
<comment type="caution">
    <text evidence="3">The sequence shown here is derived from an EMBL/GenBank/DDBJ whole genome shotgun (WGS) entry which is preliminary data.</text>
</comment>
<dbReference type="Pfam" id="PF07603">
    <property type="entry name" value="Lcl_C"/>
    <property type="match status" value="1"/>
</dbReference>
<sequence length="294" mass="32928">MTPILFVFGGLMLFVAVIDVVSFFRDRHINCKSIIINMGVLGTFVGIVLGLLDFDTHNIAESVPPLLEGLKLAFLSSILGLGLSVFLSVIQALFMLLRGTKADKKVESESKQQLEMVNQSLGAILETLKHLKSDIYQRRHRFSKLNPDGQALPDEATQWAVVQDNETGFIWETKTQDGGLQDGKHIYTWYADGKGEENGGQCQGSRCDTEGYVEAINKEQIGGYNNWHLPTIEEFETLFKDQTSIDKRYFPNLQSGWYCSSTPSDDDKLWCMNFDTGNRGGGQHGHVLLARKKE</sequence>
<keyword evidence="1" id="KW-0472">Membrane</keyword>
<keyword evidence="4" id="KW-1185">Reference proteome</keyword>
<gene>
    <name evidence="3" type="ORF">PN36_35430</name>
</gene>
<feature type="domain" description="Lcl C-terminal" evidence="2">
    <location>
        <begin position="161"/>
        <end position="284"/>
    </location>
</feature>
<dbReference type="AlphaFoldDB" id="A0A0A6PD84"/>
<protein>
    <recommendedName>
        <fullName evidence="2">Lcl C-terminal domain-containing protein</fullName>
    </recommendedName>
</protein>
<proteinExistence type="predicted"/>
<dbReference type="EMBL" id="JSZA02000464">
    <property type="protein sequence ID" value="KHD08643.1"/>
    <property type="molecule type" value="Genomic_DNA"/>
</dbReference>
<feature type="transmembrane region" description="Helical" evidence="1">
    <location>
        <begin position="72"/>
        <end position="97"/>
    </location>
</feature>
<feature type="transmembrane region" description="Helical" evidence="1">
    <location>
        <begin position="6"/>
        <end position="25"/>
    </location>
</feature>
<accession>A0A0A6PD84</accession>
<evidence type="ECO:0000256" key="1">
    <source>
        <dbReference type="SAM" id="Phobius"/>
    </source>
</evidence>
<keyword evidence="1" id="KW-1133">Transmembrane helix</keyword>
<organism evidence="3 4">
    <name type="scientific">Candidatus Thiomargarita nelsonii</name>
    <dbReference type="NCBI Taxonomy" id="1003181"/>
    <lineage>
        <taxon>Bacteria</taxon>
        <taxon>Pseudomonadati</taxon>
        <taxon>Pseudomonadota</taxon>
        <taxon>Gammaproteobacteria</taxon>
        <taxon>Thiotrichales</taxon>
        <taxon>Thiotrichaceae</taxon>
        <taxon>Thiomargarita</taxon>
    </lineage>
</organism>
<evidence type="ECO:0000313" key="4">
    <source>
        <dbReference type="Proteomes" id="UP000030428"/>
    </source>
</evidence>
<feature type="transmembrane region" description="Helical" evidence="1">
    <location>
        <begin position="34"/>
        <end position="52"/>
    </location>
</feature>
<name>A0A0A6PD84_9GAMM</name>
<keyword evidence="1" id="KW-0812">Transmembrane</keyword>
<evidence type="ECO:0000259" key="2">
    <source>
        <dbReference type="Pfam" id="PF07603"/>
    </source>
</evidence>
<dbReference type="Proteomes" id="UP000030428">
    <property type="component" value="Unassembled WGS sequence"/>
</dbReference>
<reference evidence="3 4" key="1">
    <citation type="journal article" date="2016" name="Front. Microbiol.">
        <title>Single-Cell (Meta-)Genomics of a Dimorphic Candidatus Thiomargarita nelsonii Reveals Genomic Plasticity.</title>
        <authorList>
            <person name="Flood B.E."/>
            <person name="Fliss P."/>
            <person name="Jones D.S."/>
            <person name="Dick G.J."/>
            <person name="Jain S."/>
            <person name="Kaster A.K."/>
            <person name="Winkel M."/>
            <person name="Mussmann M."/>
            <person name="Bailey J."/>
        </authorList>
    </citation>
    <scope>NUCLEOTIDE SEQUENCE [LARGE SCALE GENOMIC DNA]</scope>
    <source>
        <strain evidence="3">Hydrate Ridge</strain>
    </source>
</reference>